<dbReference type="SUPFAM" id="SSF52266">
    <property type="entry name" value="SGNH hydrolase"/>
    <property type="match status" value="1"/>
</dbReference>
<dbReference type="CDD" id="cd00229">
    <property type="entry name" value="SGNH_hydrolase"/>
    <property type="match status" value="1"/>
</dbReference>
<dbReference type="Gene3D" id="3.40.50.1110">
    <property type="entry name" value="SGNH hydrolase"/>
    <property type="match status" value="1"/>
</dbReference>
<dbReference type="PANTHER" id="PTHR34407:SF1">
    <property type="entry name" value="SGNH HYDROLASE-TYPE ESTERASE DOMAIN-CONTAINING PROTEIN"/>
    <property type="match status" value="1"/>
</dbReference>
<protein>
    <recommendedName>
        <fullName evidence="3">SGNH hydrolase-type esterase domain-containing protein</fullName>
    </recommendedName>
</protein>
<organism evidence="1 2">
    <name type="scientific">Chlorella vulgaris</name>
    <name type="common">Green alga</name>
    <dbReference type="NCBI Taxonomy" id="3077"/>
    <lineage>
        <taxon>Eukaryota</taxon>
        <taxon>Viridiplantae</taxon>
        <taxon>Chlorophyta</taxon>
        <taxon>core chlorophytes</taxon>
        <taxon>Trebouxiophyceae</taxon>
        <taxon>Chlorellales</taxon>
        <taxon>Chlorellaceae</taxon>
        <taxon>Chlorella clade</taxon>
        <taxon>Chlorella</taxon>
    </lineage>
</organism>
<dbReference type="EMBL" id="SIDB01000010">
    <property type="protein sequence ID" value="KAI3426970.1"/>
    <property type="molecule type" value="Genomic_DNA"/>
</dbReference>
<dbReference type="InterPro" id="IPR036514">
    <property type="entry name" value="SGNH_hydro_sf"/>
</dbReference>
<name>A0A9D4TJ28_CHLVU</name>
<dbReference type="OrthoDB" id="508378at2759"/>
<reference evidence="1" key="1">
    <citation type="journal article" date="2019" name="Plant J.">
        <title>Chlorella vulgaris genome assembly and annotation reveals the molecular basis for metabolic acclimation to high light conditions.</title>
        <authorList>
            <person name="Cecchin M."/>
            <person name="Marcolungo L."/>
            <person name="Rossato M."/>
            <person name="Girolomoni L."/>
            <person name="Cosentino E."/>
            <person name="Cuine S."/>
            <person name="Li-Beisson Y."/>
            <person name="Delledonne M."/>
            <person name="Ballottari M."/>
        </authorList>
    </citation>
    <scope>NUCLEOTIDE SEQUENCE</scope>
    <source>
        <strain evidence="1">211/11P</strain>
    </source>
</reference>
<evidence type="ECO:0000313" key="2">
    <source>
        <dbReference type="Proteomes" id="UP001055712"/>
    </source>
</evidence>
<gene>
    <name evidence="1" type="ORF">D9Q98_006914</name>
</gene>
<evidence type="ECO:0000313" key="1">
    <source>
        <dbReference type="EMBL" id="KAI3426970.1"/>
    </source>
</evidence>
<proteinExistence type="predicted"/>
<accession>A0A9D4TJ28</accession>
<dbReference type="Proteomes" id="UP001055712">
    <property type="component" value="Unassembled WGS sequence"/>
</dbReference>
<reference evidence="1" key="2">
    <citation type="submission" date="2020-11" db="EMBL/GenBank/DDBJ databases">
        <authorList>
            <person name="Cecchin M."/>
            <person name="Marcolungo L."/>
            <person name="Rossato M."/>
            <person name="Girolomoni L."/>
            <person name="Cosentino E."/>
            <person name="Cuine S."/>
            <person name="Li-Beisson Y."/>
            <person name="Delledonne M."/>
            <person name="Ballottari M."/>
        </authorList>
    </citation>
    <scope>NUCLEOTIDE SEQUENCE</scope>
    <source>
        <strain evidence="1">211/11P</strain>
        <tissue evidence="1">Whole cell</tissue>
    </source>
</reference>
<comment type="caution">
    <text evidence="1">The sequence shown here is derived from an EMBL/GenBank/DDBJ whole genome shotgun (WGS) entry which is preliminary data.</text>
</comment>
<dbReference type="PANTHER" id="PTHR34407">
    <property type="entry name" value="EXPRESSED PROTEIN"/>
    <property type="match status" value="1"/>
</dbReference>
<dbReference type="AlphaFoldDB" id="A0A9D4TJ28"/>
<keyword evidence="2" id="KW-1185">Reference proteome</keyword>
<sequence>MLQKGVVSHGDMARMRRFLHKLLTGQAVTVVVIGGSVAWGHGSSEQGVTDFAARFFEWLTATFPNPDHQFLNRAISATPSTYFSLCLQWHVPPEADFVLLEFNPNDGADKGDAPSRRGHERLIRKLLVHRNLPPLIEVVFMHWGLDWAEHAEIPYRMGGDDEIAVLAQYYNLPWVSSRSLLWDTVYDSKGRANFTAEEPWPYFHVDRNHPNDVGHMYIAEMVVLHMRRVLEDLHHRPYNAADEAVSSAPLRPPMLRNNWPSQNNSCLVGKLFKQQVVAAKGFEWVNEGTQDKPKWGYVGKHPNATLRFTVNTATATAAASTEGGVAIDVTQIPTHVGVLYLRSYQGMGMFELSCVAGCTCEPFKLDGWMEFKASQEYHAAWPVSRSEKCVIEARILNETTTSGDHKAKLTGVIVSEVAGQHLEVYANRIHVDFNDDSGVGEFEW</sequence>
<evidence type="ECO:0008006" key="3">
    <source>
        <dbReference type="Google" id="ProtNLM"/>
    </source>
</evidence>